<feature type="signal peptide" evidence="10">
    <location>
        <begin position="1"/>
        <end position="27"/>
    </location>
</feature>
<dbReference type="GO" id="GO:0046910">
    <property type="term" value="F:pectinesterase inhibitor activity"/>
    <property type="evidence" value="ECO:0000318"/>
    <property type="project" value="GO_Central"/>
</dbReference>
<sequence length="532" mass="58514">MASINFISSCCLYVFILSSSFNLLIQATEESGGDINWWCQTTPHPNQCNYFLGRGRGHHTPPKHRADFRMRVLQAAIDNANEAQGCAKNLGEMCSTTVTKAVWNDCYQLLNNTISQLNQTVIGLKNNRSSDFDAQTWLSAALTNLQTCFTGCVELNVTDLVTPIRSSNLTEMISNSLAINHLFLKQKSSSDQTDDFPGWVTRHDRRLLTTATIQSIANVTVSKAAGSRFPTIQSALDYAGSIERLNQRFIIYIKSGVYNENILIGSDFNNIMFVGDGIRYTIISGNRSVAGGSTTYSSATVGVDGSGFFARGITFRNTAGPEGAQAVALRSASDLSVFYACSFEGYQDTLFTVSQRQFYKLCYISGTVDFIFGNAAVVFQNCVILVRKPLNGQANMITAQGRGDPFQNTGISIHNCRVVPSPDLIPVVGSVQTYLGRPWQEFSRTVFLKTYMDSFINPKGWSPWGNTDFAFSTLYYGEYSCFGSGAALENRVNWTGYHAQMSLSEAYDFTVEGLIAGRQWLPATGVSFTAGM</sequence>
<reference evidence="12 13" key="1">
    <citation type="journal article" date="2017" name="Nat. Commun.">
        <title>Genome assembly with in vitro proximity ligation data and whole-genome triplication in lettuce.</title>
        <authorList>
            <person name="Reyes-Chin-Wo S."/>
            <person name="Wang Z."/>
            <person name="Yang X."/>
            <person name="Kozik A."/>
            <person name="Arikit S."/>
            <person name="Song C."/>
            <person name="Xia L."/>
            <person name="Froenicke L."/>
            <person name="Lavelle D.O."/>
            <person name="Truco M.J."/>
            <person name="Xia R."/>
            <person name="Zhu S."/>
            <person name="Xu C."/>
            <person name="Xu H."/>
            <person name="Xu X."/>
            <person name="Cox K."/>
            <person name="Korf I."/>
            <person name="Meyers B.C."/>
            <person name="Michelmore R.W."/>
        </authorList>
    </citation>
    <scope>NUCLEOTIDE SEQUENCE [LARGE SCALE GENOMIC DNA]</scope>
    <source>
        <strain evidence="13">cv. Salinas</strain>
        <tissue evidence="12">Seedlings</tissue>
    </source>
</reference>
<dbReference type="Gene3D" id="2.160.20.10">
    <property type="entry name" value="Single-stranded right-handed beta-helix, Pectin lyase-like"/>
    <property type="match status" value="1"/>
</dbReference>
<keyword evidence="7" id="KW-0961">Cell wall biogenesis/degradation</keyword>
<dbReference type="InterPro" id="IPR033131">
    <property type="entry name" value="Pectinesterase_Asp_AS"/>
</dbReference>
<dbReference type="PROSITE" id="PS00503">
    <property type="entry name" value="PECTINESTERASE_2"/>
    <property type="match status" value="1"/>
</dbReference>
<evidence type="ECO:0000259" key="11">
    <source>
        <dbReference type="SMART" id="SM00856"/>
    </source>
</evidence>
<dbReference type="SUPFAM" id="SSF101148">
    <property type="entry name" value="Plant invertase/pectin methylesterase inhibitor"/>
    <property type="match status" value="1"/>
</dbReference>
<dbReference type="Pfam" id="PF04043">
    <property type="entry name" value="PMEI"/>
    <property type="match status" value="1"/>
</dbReference>
<evidence type="ECO:0000256" key="9">
    <source>
        <dbReference type="PROSITE-ProRule" id="PRU10040"/>
    </source>
</evidence>
<dbReference type="GO" id="GO:0045490">
    <property type="term" value="P:pectin catabolic process"/>
    <property type="evidence" value="ECO:0007669"/>
    <property type="project" value="UniProtKB-UniRule"/>
</dbReference>
<evidence type="ECO:0000313" key="12">
    <source>
        <dbReference type="EMBL" id="KAJ0191473.1"/>
    </source>
</evidence>
<dbReference type="EMBL" id="NBSK02000008">
    <property type="protein sequence ID" value="KAJ0191473.1"/>
    <property type="molecule type" value="Genomic_DNA"/>
</dbReference>
<feature type="chain" id="PRO_5040542062" description="Pectinesterase" evidence="10">
    <location>
        <begin position="28"/>
        <end position="532"/>
    </location>
</feature>
<dbReference type="Proteomes" id="UP000235145">
    <property type="component" value="Unassembled WGS sequence"/>
</dbReference>
<dbReference type="InterPro" id="IPR035513">
    <property type="entry name" value="Invertase/methylesterase_inhib"/>
</dbReference>
<keyword evidence="10" id="KW-0732">Signal</keyword>
<keyword evidence="5 10" id="KW-0378">Hydrolase</keyword>
<feature type="domain" description="Pectinesterase inhibitor" evidence="11">
    <location>
        <begin position="30"/>
        <end position="179"/>
    </location>
</feature>
<evidence type="ECO:0000256" key="8">
    <source>
        <dbReference type="ARBA" id="ARBA00047928"/>
    </source>
</evidence>
<comment type="catalytic activity">
    <reaction evidence="8 10">
        <text>[(1-&gt;4)-alpha-D-galacturonosyl methyl ester](n) + n H2O = [(1-&gt;4)-alpha-D-galacturonosyl](n) + n methanol + n H(+)</text>
        <dbReference type="Rhea" id="RHEA:22380"/>
        <dbReference type="Rhea" id="RHEA-COMP:14570"/>
        <dbReference type="Rhea" id="RHEA-COMP:14573"/>
        <dbReference type="ChEBI" id="CHEBI:15377"/>
        <dbReference type="ChEBI" id="CHEBI:15378"/>
        <dbReference type="ChEBI" id="CHEBI:17790"/>
        <dbReference type="ChEBI" id="CHEBI:140522"/>
        <dbReference type="ChEBI" id="CHEBI:140523"/>
        <dbReference type="EC" id="3.1.1.11"/>
    </reaction>
</comment>
<dbReference type="FunFam" id="2.160.20.10:FF:000001">
    <property type="entry name" value="Pectinesterase"/>
    <property type="match status" value="1"/>
</dbReference>
<comment type="similarity">
    <text evidence="3">In the C-terminal section; belongs to the pectinesterase family.</text>
</comment>
<keyword evidence="13" id="KW-1185">Reference proteome</keyword>
<evidence type="ECO:0000313" key="13">
    <source>
        <dbReference type="Proteomes" id="UP000235145"/>
    </source>
</evidence>
<dbReference type="Gramene" id="rna-gnl|WGS:NBSK|LSAT_8X8901_mrna">
    <property type="protein sequence ID" value="cds-PLY91644.1"/>
    <property type="gene ID" value="gene-LSAT_8X8901"/>
</dbReference>
<evidence type="ECO:0000256" key="3">
    <source>
        <dbReference type="ARBA" id="ARBA00007786"/>
    </source>
</evidence>
<gene>
    <name evidence="12" type="ORF">LSAT_V11C800392850</name>
</gene>
<organism evidence="12 13">
    <name type="scientific">Lactuca sativa</name>
    <name type="common">Garden lettuce</name>
    <dbReference type="NCBI Taxonomy" id="4236"/>
    <lineage>
        <taxon>Eukaryota</taxon>
        <taxon>Viridiplantae</taxon>
        <taxon>Streptophyta</taxon>
        <taxon>Embryophyta</taxon>
        <taxon>Tracheophyta</taxon>
        <taxon>Spermatophyta</taxon>
        <taxon>Magnoliopsida</taxon>
        <taxon>eudicotyledons</taxon>
        <taxon>Gunneridae</taxon>
        <taxon>Pentapetalae</taxon>
        <taxon>asterids</taxon>
        <taxon>campanulids</taxon>
        <taxon>Asterales</taxon>
        <taxon>Asteraceae</taxon>
        <taxon>Cichorioideae</taxon>
        <taxon>Cichorieae</taxon>
        <taxon>Lactucinae</taxon>
        <taxon>Lactuca</taxon>
    </lineage>
</organism>
<dbReference type="SUPFAM" id="SSF51126">
    <property type="entry name" value="Pectin lyase-like"/>
    <property type="match status" value="1"/>
</dbReference>
<dbReference type="InterPro" id="IPR011050">
    <property type="entry name" value="Pectin_lyase_fold/virulence"/>
</dbReference>
<evidence type="ECO:0000256" key="6">
    <source>
        <dbReference type="ARBA" id="ARBA00023085"/>
    </source>
</evidence>
<feature type="active site" evidence="9">
    <location>
        <position position="369"/>
    </location>
</feature>
<dbReference type="OrthoDB" id="2019149at2759"/>
<comment type="similarity">
    <text evidence="2">In the N-terminal section; belongs to the PMEI family.</text>
</comment>
<dbReference type="GO" id="GO:0030599">
    <property type="term" value="F:pectinesterase activity"/>
    <property type="evidence" value="ECO:0000318"/>
    <property type="project" value="GO_Central"/>
</dbReference>
<dbReference type="CDD" id="cd15798">
    <property type="entry name" value="PMEI-like_3"/>
    <property type="match status" value="1"/>
</dbReference>
<dbReference type="InterPro" id="IPR000070">
    <property type="entry name" value="Pectinesterase_cat"/>
</dbReference>
<comment type="pathway">
    <text evidence="1 10">Glycan metabolism; pectin degradation; 2-dehydro-3-deoxy-D-gluconate from pectin: step 1/5.</text>
</comment>
<protein>
    <recommendedName>
        <fullName evidence="4 10">Pectinesterase</fullName>
        <ecNumber evidence="4 10">3.1.1.11</ecNumber>
    </recommendedName>
</protein>
<dbReference type="Gene3D" id="1.20.140.40">
    <property type="entry name" value="Invertase/pectin methylesterase inhibitor family protein"/>
    <property type="match status" value="1"/>
</dbReference>
<evidence type="ECO:0000256" key="10">
    <source>
        <dbReference type="RuleBase" id="RU000589"/>
    </source>
</evidence>
<comment type="caution">
    <text evidence="12">The sequence shown here is derived from an EMBL/GenBank/DDBJ whole genome shotgun (WGS) entry which is preliminary data.</text>
</comment>
<evidence type="ECO:0000256" key="5">
    <source>
        <dbReference type="ARBA" id="ARBA00022801"/>
    </source>
</evidence>
<dbReference type="Pfam" id="PF01095">
    <property type="entry name" value="Pectinesterase"/>
    <property type="match status" value="1"/>
</dbReference>
<dbReference type="NCBIfam" id="TIGR01614">
    <property type="entry name" value="PME_inhib"/>
    <property type="match status" value="1"/>
</dbReference>
<accession>A0A9R1UQ98</accession>
<evidence type="ECO:0000256" key="7">
    <source>
        <dbReference type="ARBA" id="ARBA00023316"/>
    </source>
</evidence>
<evidence type="ECO:0000256" key="4">
    <source>
        <dbReference type="ARBA" id="ARBA00013229"/>
    </source>
</evidence>
<proteinExistence type="inferred from homology"/>
<dbReference type="PANTHER" id="PTHR31707">
    <property type="entry name" value="PECTINESTERASE"/>
    <property type="match status" value="1"/>
</dbReference>
<dbReference type="GO" id="GO:0042545">
    <property type="term" value="P:cell wall modification"/>
    <property type="evidence" value="ECO:0007669"/>
    <property type="project" value="UniProtKB-UniRule"/>
</dbReference>
<evidence type="ECO:0000256" key="1">
    <source>
        <dbReference type="ARBA" id="ARBA00005184"/>
    </source>
</evidence>
<keyword evidence="6 10" id="KW-0063">Aspartyl esterase</keyword>
<evidence type="ECO:0000256" key="2">
    <source>
        <dbReference type="ARBA" id="ARBA00006027"/>
    </source>
</evidence>
<dbReference type="InterPro" id="IPR012334">
    <property type="entry name" value="Pectin_lyas_fold"/>
</dbReference>
<dbReference type="EC" id="3.1.1.11" evidence="4 10"/>
<dbReference type="InterPro" id="IPR006501">
    <property type="entry name" value="Pectinesterase_inhib_dom"/>
</dbReference>
<dbReference type="SMART" id="SM00856">
    <property type="entry name" value="PMEI"/>
    <property type="match status" value="1"/>
</dbReference>
<dbReference type="AlphaFoldDB" id="A0A9R1UQ98"/>
<name>A0A9R1UQ98_LACSA</name>